<evidence type="ECO:0008006" key="11">
    <source>
        <dbReference type="Google" id="ProtNLM"/>
    </source>
</evidence>
<evidence type="ECO:0000256" key="5">
    <source>
        <dbReference type="ARBA" id="ARBA00023136"/>
    </source>
</evidence>
<dbReference type="InterPro" id="IPR052192">
    <property type="entry name" value="Insect_Ionotropic_Sensory_Rcpt"/>
</dbReference>
<reference evidence="9 10" key="1">
    <citation type="journal article" date="2024" name="bioRxiv">
        <title>A reference genome for Trichogramma kaykai: A tiny desert-dwelling parasitoid wasp with competing sex-ratio distorters.</title>
        <authorList>
            <person name="Culotta J."/>
            <person name="Lindsey A.R."/>
        </authorList>
    </citation>
    <scope>NUCLEOTIDE SEQUENCE [LARGE SCALE GENOMIC DNA]</scope>
    <source>
        <strain evidence="9 10">KSX58</strain>
    </source>
</reference>
<dbReference type="SUPFAM" id="SSF53850">
    <property type="entry name" value="Periplasmic binding protein-like II"/>
    <property type="match status" value="1"/>
</dbReference>
<dbReference type="PANTHER" id="PTHR42643:SF24">
    <property type="entry name" value="IONOTROPIC RECEPTOR 60A"/>
    <property type="match status" value="1"/>
</dbReference>
<keyword evidence="10" id="KW-1185">Reference proteome</keyword>
<dbReference type="Proteomes" id="UP001627154">
    <property type="component" value="Unassembled WGS sequence"/>
</dbReference>
<feature type="transmembrane region" description="Helical" evidence="8">
    <location>
        <begin position="184"/>
        <end position="204"/>
    </location>
</feature>
<gene>
    <name evidence="9" type="ORF">TKK_020364</name>
</gene>
<evidence type="ECO:0000313" key="9">
    <source>
        <dbReference type="EMBL" id="KAL3384020.1"/>
    </source>
</evidence>
<accession>A0ABD2VTG9</accession>
<dbReference type="AlphaFoldDB" id="A0ABD2VTG9"/>
<evidence type="ECO:0000256" key="3">
    <source>
        <dbReference type="ARBA" id="ARBA00022692"/>
    </source>
</evidence>
<evidence type="ECO:0000256" key="6">
    <source>
        <dbReference type="ARBA" id="ARBA00023170"/>
    </source>
</evidence>
<evidence type="ECO:0000256" key="8">
    <source>
        <dbReference type="SAM" id="Phobius"/>
    </source>
</evidence>
<evidence type="ECO:0000256" key="1">
    <source>
        <dbReference type="ARBA" id="ARBA00004651"/>
    </source>
</evidence>
<evidence type="ECO:0000313" key="10">
    <source>
        <dbReference type="Proteomes" id="UP001627154"/>
    </source>
</evidence>
<comment type="caution">
    <text evidence="9">The sequence shown here is derived from an EMBL/GenBank/DDBJ whole genome shotgun (WGS) entry which is preliminary data.</text>
</comment>
<sequence>MMRIINFFTDNSSQLFLKSSSYNATIHQYDPFQKVHSSFNCKPNIQLFPDFIKNLHGFTLRVDMINEPPYVNLLRDSEGSVINIVGSQLNLLKYIAKGMNFHIHFVQRTDDDKNNLLTEIRRDDFFKELKKGNADLIANERIYSSEYEVVQDFEFTEPITYSQFCAVVPILTKSHVHHFHIHQFLNLSVCFIAAIIINFIMRILDFEPKFWKFIIMLQFIFGQSCKREQPKRVSEKIVVFFTIIISIIIFFQIFMSIVEHRLDLEEAKFKSLVDLLDHSFTIQADYEELLIKDRYLSITDKDREHHNLDIDDWKSRENCLERVVLQKNTICLMIESTGQLVEHAGEVLYGKKVMKLMKDCPWKLTTRLVLTKGSPYLQRINKILQYMQASGIQQTFHLEDRSNMNLKNISRVKESKNFHLDYEDVLLYFECTLIWLIIALIIFILELIWNA</sequence>
<proteinExistence type="predicted"/>
<keyword evidence="5 8" id="KW-0472">Membrane</keyword>
<feature type="transmembrane region" description="Helical" evidence="8">
    <location>
        <begin position="237"/>
        <end position="258"/>
    </location>
</feature>
<dbReference type="PANTHER" id="PTHR42643">
    <property type="entry name" value="IONOTROPIC RECEPTOR 20A-RELATED"/>
    <property type="match status" value="1"/>
</dbReference>
<feature type="transmembrane region" description="Helical" evidence="8">
    <location>
        <begin position="425"/>
        <end position="449"/>
    </location>
</feature>
<evidence type="ECO:0000256" key="4">
    <source>
        <dbReference type="ARBA" id="ARBA00022989"/>
    </source>
</evidence>
<keyword evidence="4 8" id="KW-1133">Transmembrane helix</keyword>
<name>A0ABD2VTG9_9HYME</name>
<keyword evidence="2" id="KW-1003">Cell membrane</keyword>
<keyword evidence="3 8" id="KW-0812">Transmembrane</keyword>
<evidence type="ECO:0000256" key="2">
    <source>
        <dbReference type="ARBA" id="ARBA00022475"/>
    </source>
</evidence>
<evidence type="ECO:0000256" key="7">
    <source>
        <dbReference type="ARBA" id="ARBA00023180"/>
    </source>
</evidence>
<dbReference type="Gene3D" id="3.40.190.10">
    <property type="entry name" value="Periplasmic binding protein-like II"/>
    <property type="match status" value="1"/>
</dbReference>
<dbReference type="EMBL" id="JBJJXI010000181">
    <property type="protein sequence ID" value="KAL3384020.1"/>
    <property type="molecule type" value="Genomic_DNA"/>
</dbReference>
<comment type="subcellular location">
    <subcellularLocation>
        <location evidence="1">Cell membrane</location>
        <topology evidence="1">Multi-pass membrane protein</topology>
    </subcellularLocation>
</comment>
<organism evidence="9 10">
    <name type="scientific">Trichogramma kaykai</name>
    <dbReference type="NCBI Taxonomy" id="54128"/>
    <lineage>
        <taxon>Eukaryota</taxon>
        <taxon>Metazoa</taxon>
        <taxon>Ecdysozoa</taxon>
        <taxon>Arthropoda</taxon>
        <taxon>Hexapoda</taxon>
        <taxon>Insecta</taxon>
        <taxon>Pterygota</taxon>
        <taxon>Neoptera</taxon>
        <taxon>Endopterygota</taxon>
        <taxon>Hymenoptera</taxon>
        <taxon>Apocrita</taxon>
        <taxon>Proctotrupomorpha</taxon>
        <taxon>Chalcidoidea</taxon>
        <taxon>Trichogrammatidae</taxon>
        <taxon>Trichogramma</taxon>
    </lineage>
</organism>
<dbReference type="GO" id="GO:0005886">
    <property type="term" value="C:plasma membrane"/>
    <property type="evidence" value="ECO:0007669"/>
    <property type="project" value="UniProtKB-SubCell"/>
</dbReference>
<protein>
    <recommendedName>
        <fullName evidence="11">Solute-binding protein family 3/N-terminal domain-containing protein</fullName>
    </recommendedName>
</protein>
<keyword evidence="6" id="KW-0675">Receptor</keyword>
<keyword evidence="7" id="KW-0325">Glycoprotein</keyword>